<name>A0AAV2Z1J9_9STRA</name>
<evidence type="ECO:0000313" key="2">
    <source>
        <dbReference type="Proteomes" id="UP001146120"/>
    </source>
</evidence>
<sequence length="104" mass="11534">MGHRVSTAGIEVNPKKVNEIPLTFLTSLKGIQSFTGSFAMYGAALYEVSEEDFHKRDPADPWWNAAHKSFEKLKEAVGHTPVLRHFDPAAPVVISVTNSFYATE</sequence>
<reference evidence="1" key="1">
    <citation type="submission" date="2022-11" db="EMBL/GenBank/DDBJ databases">
        <authorList>
            <person name="Morgan W.R."/>
            <person name="Tartar A."/>
        </authorList>
    </citation>
    <scope>NUCLEOTIDE SEQUENCE</scope>
    <source>
        <strain evidence="1">ARSEF 373</strain>
    </source>
</reference>
<dbReference type="AlphaFoldDB" id="A0AAV2Z1J9"/>
<comment type="caution">
    <text evidence="1">The sequence shown here is derived from an EMBL/GenBank/DDBJ whole genome shotgun (WGS) entry which is preliminary data.</text>
</comment>
<gene>
    <name evidence="1" type="ORF">N0F65_001648</name>
</gene>
<proteinExistence type="predicted"/>
<reference evidence="1" key="2">
    <citation type="journal article" date="2023" name="Microbiol Resour">
        <title>Decontamination and Annotation of the Draft Genome Sequence of the Oomycete Lagenidium giganteum ARSEF 373.</title>
        <authorList>
            <person name="Morgan W.R."/>
            <person name="Tartar A."/>
        </authorList>
    </citation>
    <scope>NUCLEOTIDE SEQUENCE</scope>
    <source>
        <strain evidence="1">ARSEF 373</strain>
    </source>
</reference>
<dbReference type="EMBL" id="DAKRPA010000082">
    <property type="protein sequence ID" value="DAZ99463.1"/>
    <property type="molecule type" value="Genomic_DNA"/>
</dbReference>
<organism evidence="1 2">
    <name type="scientific">Lagenidium giganteum</name>
    <dbReference type="NCBI Taxonomy" id="4803"/>
    <lineage>
        <taxon>Eukaryota</taxon>
        <taxon>Sar</taxon>
        <taxon>Stramenopiles</taxon>
        <taxon>Oomycota</taxon>
        <taxon>Peronosporomycetes</taxon>
        <taxon>Pythiales</taxon>
        <taxon>Pythiaceae</taxon>
    </lineage>
</organism>
<protein>
    <submittedName>
        <fullName evidence="1">Uncharacterized protein</fullName>
    </submittedName>
</protein>
<dbReference type="SUPFAM" id="SSF56672">
    <property type="entry name" value="DNA/RNA polymerases"/>
    <property type="match status" value="1"/>
</dbReference>
<dbReference type="Gene3D" id="3.30.70.270">
    <property type="match status" value="1"/>
</dbReference>
<dbReference type="PANTHER" id="PTHR33064">
    <property type="entry name" value="POL PROTEIN"/>
    <property type="match status" value="1"/>
</dbReference>
<dbReference type="InterPro" id="IPR043502">
    <property type="entry name" value="DNA/RNA_pol_sf"/>
</dbReference>
<keyword evidence="2" id="KW-1185">Reference proteome</keyword>
<accession>A0AAV2Z1J9</accession>
<dbReference type="InterPro" id="IPR043128">
    <property type="entry name" value="Rev_trsase/Diguanyl_cyclase"/>
</dbReference>
<dbReference type="InterPro" id="IPR051320">
    <property type="entry name" value="Viral_Replic_Matur_Polypro"/>
</dbReference>
<dbReference type="Proteomes" id="UP001146120">
    <property type="component" value="Unassembled WGS sequence"/>
</dbReference>
<dbReference type="PANTHER" id="PTHR33064:SF37">
    <property type="entry name" value="RIBONUCLEASE H"/>
    <property type="match status" value="1"/>
</dbReference>
<evidence type="ECO:0000313" key="1">
    <source>
        <dbReference type="EMBL" id="DAZ99463.1"/>
    </source>
</evidence>